<name>A0A5B7GUT0_PORTR</name>
<gene>
    <name evidence="1" type="ORF">E2C01_055368</name>
</gene>
<evidence type="ECO:0000313" key="2">
    <source>
        <dbReference type="Proteomes" id="UP000324222"/>
    </source>
</evidence>
<organism evidence="1 2">
    <name type="scientific">Portunus trituberculatus</name>
    <name type="common">Swimming crab</name>
    <name type="synonym">Neptunus trituberculatus</name>
    <dbReference type="NCBI Taxonomy" id="210409"/>
    <lineage>
        <taxon>Eukaryota</taxon>
        <taxon>Metazoa</taxon>
        <taxon>Ecdysozoa</taxon>
        <taxon>Arthropoda</taxon>
        <taxon>Crustacea</taxon>
        <taxon>Multicrustacea</taxon>
        <taxon>Malacostraca</taxon>
        <taxon>Eumalacostraca</taxon>
        <taxon>Eucarida</taxon>
        <taxon>Decapoda</taxon>
        <taxon>Pleocyemata</taxon>
        <taxon>Brachyura</taxon>
        <taxon>Eubrachyura</taxon>
        <taxon>Portunoidea</taxon>
        <taxon>Portunidae</taxon>
        <taxon>Portuninae</taxon>
        <taxon>Portunus</taxon>
    </lineage>
</organism>
<keyword evidence="2" id="KW-1185">Reference proteome</keyword>
<sequence length="41" mass="4768">MFTVNWINTLTIKSILFWKCGDDQISLNASSRENQLLYICS</sequence>
<comment type="caution">
    <text evidence="1">The sequence shown here is derived from an EMBL/GenBank/DDBJ whole genome shotgun (WGS) entry which is preliminary data.</text>
</comment>
<proteinExistence type="predicted"/>
<accession>A0A5B7GUT0</accession>
<dbReference type="EMBL" id="VSRR010018388">
    <property type="protein sequence ID" value="MPC61299.1"/>
    <property type="molecule type" value="Genomic_DNA"/>
</dbReference>
<reference evidence="1 2" key="1">
    <citation type="submission" date="2019-05" db="EMBL/GenBank/DDBJ databases">
        <title>Another draft genome of Portunus trituberculatus and its Hox gene families provides insights of decapod evolution.</title>
        <authorList>
            <person name="Jeong J.-H."/>
            <person name="Song I."/>
            <person name="Kim S."/>
            <person name="Choi T."/>
            <person name="Kim D."/>
            <person name="Ryu S."/>
            <person name="Kim W."/>
        </authorList>
    </citation>
    <scope>NUCLEOTIDE SEQUENCE [LARGE SCALE GENOMIC DNA]</scope>
    <source>
        <tissue evidence="1">Muscle</tissue>
    </source>
</reference>
<evidence type="ECO:0000313" key="1">
    <source>
        <dbReference type="EMBL" id="MPC61299.1"/>
    </source>
</evidence>
<protein>
    <submittedName>
        <fullName evidence="1">Uncharacterized protein</fullName>
    </submittedName>
</protein>
<dbReference type="Proteomes" id="UP000324222">
    <property type="component" value="Unassembled WGS sequence"/>
</dbReference>
<dbReference type="AlphaFoldDB" id="A0A5B7GUT0"/>